<dbReference type="GO" id="GO:0009279">
    <property type="term" value="C:cell outer membrane"/>
    <property type="evidence" value="ECO:0007669"/>
    <property type="project" value="UniProtKB-SubCell"/>
</dbReference>
<evidence type="ECO:0000256" key="2">
    <source>
        <dbReference type="ARBA" id="ARBA00022448"/>
    </source>
</evidence>
<evidence type="ECO:0000259" key="11">
    <source>
        <dbReference type="Pfam" id="PF00593"/>
    </source>
</evidence>
<evidence type="ECO:0000259" key="12">
    <source>
        <dbReference type="Pfam" id="PF07715"/>
    </source>
</evidence>
<dbReference type="AlphaFoldDB" id="A0A0B0EJ26"/>
<keyword evidence="2 8" id="KW-0813">Transport</keyword>
<protein>
    <submittedName>
        <fullName evidence="13">Colicin I receptor</fullName>
    </submittedName>
</protein>
<dbReference type="NCBIfam" id="TIGR01778">
    <property type="entry name" value="TonB-copper"/>
    <property type="match status" value="1"/>
</dbReference>
<dbReference type="InterPro" id="IPR012910">
    <property type="entry name" value="Plug_dom"/>
</dbReference>
<reference evidence="13 14" key="1">
    <citation type="submission" date="2014-10" db="EMBL/GenBank/DDBJ databases">
        <title>Draft genome of anammox bacterium scalindua brodae, obtained using differential coverage binning of sequence data from two enrichment reactors.</title>
        <authorList>
            <person name="Speth D.R."/>
            <person name="Russ L."/>
            <person name="Kartal B."/>
            <person name="Op den Camp H.J."/>
            <person name="Dutilh B.E."/>
            <person name="Jetten M.S."/>
        </authorList>
    </citation>
    <scope>NUCLEOTIDE SEQUENCE [LARGE SCALE GENOMIC DNA]</scope>
    <source>
        <strain evidence="13">RU1</strain>
    </source>
</reference>
<dbReference type="Pfam" id="PF07715">
    <property type="entry name" value="Plug"/>
    <property type="match status" value="1"/>
</dbReference>
<evidence type="ECO:0000256" key="10">
    <source>
        <dbReference type="SAM" id="SignalP"/>
    </source>
</evidence>
<dbReference type="InterPro" id="IPR010100">
    <property type="entry name" value="TonB-dep_Cu_rcpt"/>
</dbReference>
<gene>
    <name evidence="13" type="primary">cirA</name>
    <name evidence="13" type="ORF">SCABRO_01185</name>
</gene>
<accession>A0A0B0EJ26</accession>
<dbReference type="PROSITE" id="PS52016">
    <property type="entry name" value="TONB_DEPENDENT_REC_3"/>
    <property type="match status" value="1"/>
</dbReference>
<comment type="subcellular location">
    <subcellularLocation>
        <location evidence="1 8">Cell outer membrane</location>
        <topology evidence="1 8">Multi-pass membrane protein</topology>
    </subcellularLocation>
</comment>
<dbReference type="Gene3D" id="2.40.170.20">
    <property type="entry name" value="TonB-dependent receptor, beta-barrel domain"/>
    <property type="match status" value="1"/>
</dbReference>
<dbReference type="InterPro" id="IPR037066">
    <property type="entry name" value="Plug_dom_sf"/>
</dbReference>
<feature type="chain" id="PRO_5002074470" evidence="10">
    <location>
        <begin position="21"/>
        <end position="701"/>
    </location>
</feature>
<sequence>MKISLVLSVLFSLWLMPVWAEDTADKKETIIKMEPIIVEDTQISEPARSRLIISERAKGPVSDGGDLLTTIPGISSARMGGHGVDPVVRGQSHNRLNILLDGAYVHGGCPNRMDPPSAYGPSETYDEIEVIKGSQTVQQGGGGSGGTVLFKRNTKRFAEGEWYRGKVGGGYRGNADGRGGFADLTVGNTRGYARIIGNYDNSENYEDGDGHSVRSAYEMATGSVMLGWTPDDETRVEFGYEATNTDDVLFAGAGMDSPYTLHDVYRLKFNRGLSFGAIQKVSGRISYSDLKHLMDNYSLRTPSMAMMHMKAPSISDTLSGRFDFEAAHGDFLTNFGIDYQSNKRDAVRYRGGSRDNVNTINSYLWPDARLQTIGLYGESEWIMSDDRRMKFGLRYDHVRATADKAYRTPTDTMGMLAKLSASGLYTTYYGRSSTSEIENNIGGMVRFEQDYMQGKGTFYTTLSRSVRTADATERYMASNNNMTESSRWVGNPFIDPEKHHQIEIGTRFKTTSWGFDSNVYYNRISDFILRTRDHGASAAGNNATIYRNVSAYLIGSEMSLNRYWTDHLVSGASLAYVYGENLTEDRPLAQIPPLEVSVTTDYKKSNWSVGGKVLMVNNQSRVDDDTITGSGLDARKTSGFAVTELYGSYTFAMGARMKFGVDNLFDKTYAKHLNLSNAFDVDQIQVNEPGRSIWFTMDLTF</sequence>
<dbReference type="Gene3D" id="2.170.130.10">
    <property type="entry name" value="TonB-dependent receptor, plug domain"/>
    <property type="match status" value="1"/>
</dbReference>
<evidence type="ECO:0000256" key="8">
    <source>
        <dbReference type="PROSITE-ProRule" id="PRU01360"/>
    </source>
</evidence>
<keyword evidence="7 8" id="KW-0998">Cell outer membrane</keyword>
<evidence type="ECO:0000313" key="14">
    <source>
        <dbReference type="Proteomes" id="UP000030652"/>
    </source>
</evidence>
<dbReference type="GO" id="GO:0015344">
    <property type="term" value="F:siderophore uptake transmembrane transporter activity"/>
    <property type="evidence" value="ECO:0007669"/>
    <property type="project" value="TreeGrafter"/>
</dbReference>
<feature type="domain" description="TonB-dependent receptor-like beta-barrel" evidence="11">
    <location>
        <begin position="180"/>
        <end position="664"/>
    </location>
</feature>
<proteinExistence type="inferred from homology"/>
<keyword evidence="5 9" id="KW-0798">TonB box</keyword>
<evidence type="ECO:0000256" key="5">
    <source>
        <dbReference type="ARBA" id="ARBA00023077"/>
    </source>
</evidence>
<dbReference type="EMBL" id="JRYO01000080">
    <property type="protein sequence ID" value="KHE93057.1"/>
    <property type="molecule type" value="Genomic_DNA"/>
</dbReference>
<evidence type="ECO:0000256" key="1">
    <source>
        <dbReference type="ARBA" id="ARBA00004571"/>
    </source>
</evidence>
<feature type="domain" description="TonB-dependent receptor plug" evidence="12">
    <location>
        <begin position="58"/>
        <end position="147"/>
    </location>
</feature>
<keyword evidence="3 8" id="KW-1134">Transmembrane beta strand</keyword>
<dbReference type="InterPro" id="IPR036942">
    <property type="entry name" value="Beta-barrel_TonB_sf"/>
</dbReference>
<evidence type="ECO:0000256" key="6">
    <source>
        <dbReference type="ARBA" id="ARBA00023136"/>
    </source>
</evidence>
<keyword evidence="10" id="KW-0732">Signal</keyword>
<evidence type="ECO:0000256" key="4">
    <source>
        <dbReference type="ARBA" id="ARBA00022692"/>
    </source>
</evidence>
<feature type="signal peptide" evidence="10">
    <location>
        <begin position="1"/>
        <end position="20"/>
    </location>
</feature>
<comment type="similarity">
    <text evidence="8 9">Belongs to the TonB-dependent receptor family.</text>
</comment>
<dbReference type="GO" id="GO:0044718">
    <property type="term" value="P:siderophore transmembrane transport"/>
    <property type="evidence" value="ECO:0007669"/>
    <property type="project" value="TreeGrafter"/>
</dbReference>
<dbReference type="PANTHER" id="PTHR30069">
    <property type="entry name" value="TONB-DEPENDENT OUTER MEMBRANE RECEPTOR"/>
    <property type="match status" value="1"/>
</dbReference>
<keyword evidence="13" id="KW-0675">Receptor</keyword>
<dbReference type="Proteomes" id="UP000030652">
    <property type="component" value="Unassembled WGS sequence"/>
</dbReference>
<evidence type="ECO:0000256" key="9">
    <source>
        <dbReference type="RuleBase" id="RU003357"/>
    </source>
</evidence>
<evidence type="ECO:0000256" key="7">
    <source>
        <dbReference type="ARBA" id="ARBA00023237"/>
    </source>
</evidence>
<dbReference type="InterPro" id="IPR000531">
    <property type="entry name" value="Beta-barrel_TonB"/>
</dbReference>
<dbReference type="InterPro" id="IPR039426">
    <property type="entry name" value="TonB-dep_rcpt-like"/>
</dbReference>
<dbReference type="PANTHER" id="PTHR30069:SF49">
    <property type="entry name" value="OUTER MEMBRANE PROTEIN C"/>
    <property type="match status" value="1"/>
</dbReference>
<evidence type="ECO:0000256" key="3">
    <source>
        <dbReference type="ARBA" id="ARBA00022452"/>
    </source>
</evidence>
<organism evidence="13 14">
    <name type="scientific">Candidatus Scalindua brodae</name>
    <dbReference type="NCBI Taxonomy" id="237368"/>
    <lineage>
        <taxon>Bacteria</taxon>
        <taxon>Pseudomonadati</taxon>
        <taxon>Planctomycetota</taxon>
        <taxon>Candidatus Brocadiia</taxon>
        <taxon>Candidatus Brocadiales</taxon>
        <taxon>Candidatus Scalinduaceae</taxon>
        <taxon>Candidatus Scalindua</taxon>
    </lineage>
</organism>
<dbReference type="SUPFAM" id="SSF56935">
    <property type="entry name" value="Porins"/>
    <property type="match status" value="1"/>
</dbReference>
<dbReference type="eggNOG" id="COG4771">
    <property type="taxonomic scope" value="Bacteria"/>
</dbReference>
<keyword evidence="4 8" id="KW-0812">Transmembrane</keyword>
<evidence type="ECO:0000313" key="13">
    <source>
        <dbReference type="EMBL" id="KHE93057.1"/>
    </source>
</evidence>
<dbReference type="Pfam" id="PF00593">
    <property type="entry name" value="TonB_dep_Rec_b-barrel"/>
    <property type="match status" value="1"/>
</dbReference>
<comment type="caution">
    <text evidence="13">The sequence shown here is derived from an EMBL/GenBank/DDBJ whole genome shotgun (WGS) entry which is preliminary data.</text>
</comment>
<keyword evidence="6 8" id="KW-0472">Membrane</keyword>
<name>A0A0B0EJ26_9BACT</name>